<gene>
    <name evidence="1" type="ORF">NDU88_004324</name>
</gene>
<dbReference type="AlphaFoldDB" id="A0AAV7QI27"/>
<keyword evidence="2" id="KW-1185">Reference proteome</keyword>
<name>A0AAV7QI27_PLEWA</name>
<organism evidence="1 2">
    <name type="scientific">Pleurodeles waltl</name>
    <name type="common">Iberian ribbed newt</name>
    <dbReference type="NCBI Taxonomy" id="8319"/>
    <lineage>
        <taxon>Eukaryota</taxon>
        <taxon>Metazoa</taxon>
        <taxon>Chordata</taxon>
        <taxon>Craniata</taxon>
        <taxon>Vertebrata</taxon>
        <taxon>Euteleostomi</taxon>
        <taxon>Amphibia</taxon>
        <taxon>Batrachia</taxon>
        <taxon>Caudata</taxon>
        <taxon>Salamandroidea</taxon>
        <taxon>Salamandridae</taxon>
        <taxon>Pleurodelinae</taxon>
        <taxon>Pleurodeles</taxon>
    </lineage>
</organism>
<dbReference type="EMBL" id="JANPWB010000010">
    <property type="protein sequence ID" value="KAJ1137930.1"/>
    <property type="molecule type" value="Genomic_DNA"/>
</dbReference>
<evidence type="ECO:0000313" key="1">
    <source>
        <dbReference type="EMBL" id="KAJ1137930.1"/>
    </source>
</evidence>
<comment type="caution">
    <text evidence="1">The sequence shown here is derived from an EMBL/GenBank/DDBJ whole genome shotgun (WGS) entry which is preliminary data.</text>
</comment>
<sequence length="240" mass="27385">MRAKDLADPPFEQTIVQSLTCYFQENWGTSGSRATEWDAMKSILQGVCIKTSHGGRQQLEKDIHTLENTSGRIEQELPTRHNRLGDWTETRKQLLDAWIRLEKYLYMAHRQHLHSGGDKTGAMLARLVRRETLHTPIFSITDTRGQTVYSQEAIHDIFHFHLCTCYAPPPTIHVSDIDAYLTRLTLPVLSSEPRKTLDHPRTKEQLASVIRLLKTSKTPGNGGFPAEFYCKYANILAETP</sequence>
<evidence type="ECO:0000313" key="2">
    <source>
        <dbReference type="Proteomes" id="UP001066276"/>
    </source>
</evidence>
<protein>
    <submittedName>
        <fullName evidence="1">Uncharacterized protein</fullName>
    </submittedName>
</protein>
<reference evidence="1" key="1">
    <citation type="journal article" date="2022" name="bioRxiv">
        <title>Sequencing and chromosome-scale assembly of the giantPleurodeles waltlgenome.</title>
        <authorList>
            <person name="Brown T."/>
            <person name="Elewa A."/>
            <person name="Iarovenko S."/>
            <person name="Subramanian E."/>
            <person name="Araus A.J."/>
            <person name="Petzold A."/>
            <person name="Susuki M."/>
            <person name="Suzuki K.-i.T."/>
            <person name="Hayashi T."/>
            <person name="Toyoda A."/>
            <person name="Oliveira C."/>
            <person name="Osipova E."/>
            <person name="Leigh N.D."/>
            <person name="Simon A."/>
            <person name="Yun M.H."/>
        </authorList>
    </citation>
    <scope>NUCLEOTIDE SEQUENCE</scope>
    <source>
        <strain evidence="1">20211129_DDA</strain>
        <tissue evidence="1">Liver</tissue>
    </source>
</reference>
<proteinExistence type="predicted"/>
<dbReference type="Proteomes" id="UP001066276">
    <property type="component" value="Chromosome 6"/>
</dbReference>
<accession>A0AAV7QI27</accession>